<gene>
    <name evidence="1" type="ORF">M427DRAFT_136675</name>
</gene>
<organism evidence="1 2">
    <name type="scientific">Gonapodya prolifera (strain JEL478)</name>
    <name type="common">Monoblepharis prolifera</name>
    <dbReference type="NCBI Taxonomy" id="1344416"/>
    <lineage>
        <taxon>Eukaryota</taxon>
        <taxon>Fungi</taxon>
        <taxon>Fungi incertae sedis</taxon>
        <taxon>Chytridiomycota</taxon>
        <taxon>Chytridiomycota incertae sedis</taxon>
        <taxon>Monoblepharidomycetes</taxon>
        <taxon>Monoblepharidales</taxon>
        <taxon>Gonapodyaceae</taxon>
        <taxon>Gonapodya</taxon>
    </lineage>
</organism>
<keyword evidence="2" id="KW-1185">Reference proteome</keyword>
<proteinExistence type="predicted"/>
<evidence type="ECO:0000313" key="1">
    <source>
        <dbReference type="EMBL" id="KXS13230.1"/>
    </source>
</evidence>
<reference evidence="1 2" key="1">
    <citation type="journal article" date="2015" name="Genome Biol. Evol.">
        <title>Phylogenomic analyses indicate that early fungi evolved digesting cell walls of algal ancestors of land plants.</title>
        <authorList>
            <person name="Chang Y."/>
            <person name="Wang S."/>
            <person name="Sekimoto S."/>
            <person name="Aerts A.L."/>
            <person name="Choi C."/>
            <person name="Clum A."/>
            <person name="LaButti K.M."/>
            <person name="Lindquist E.A."/>
            <person name="Yee Ngan C."/>
            <person name="Ohm R.A."/>
            <person name="Salamov A.A."/>
            <person name="Grigoriev I.V."/>
            <person name="Spatafora J.W."/>
            <person name="Berbee M.L."/>
        </authorList>
    </citation>
    <scope>NUCLEOTIDE SEQUENCE [LARGE SCALE GENOMIC DNA]</scope>
    <source>
        <strain evidence="1 2">JEL478</strain>
    </source>
</reference>
<sequence length="335" mass="36445">MPGPPLEELSQYERLGDNSYYVKLGRVLQFPERHSWVVGIVKTHLTSNPVVLGNTSTKFAVTIEDSGVIFHCTTQHFILRKHATLLGIRDQADSTYTSLGEGLEEDDTEDSADDCAPPIETFISNGIDRAFRHQGAIAPMMGPSSIKADLQTECNGLEAECATYLKCVLQAVMLTYGGTGLGKDLRDFTNEYLKQKKMTPADVTHLDNLGVFKAFSLAVNPKASTPTSTVKKPKIGSLMAMISSLAPLSPSFYDCIATLITYRCEVAHRLKRDEGLDSGVAGCMAGATEELTTYIHKNQLIARLLPASKSARTHSEVRIVTDGDGAFGRVQALVK</sequence>
<dbReference type="EMBL" id="KQ965780">
    <property type="protein sequence ID" value="KXS13230.1"/>
    <property type="molecule type" value="Genomic_DNA"/>
</dbReference>
<dbReference type="AlphaFoldDB" id="A0A139A8W2"/>
<accession>A0A139A8W2</accession>
<dbReference type="Proteomes" id="UP000070544">
    <property type="component" value="Unassembled WGS sequence"/>
</dbReference>
<name>A0A139A8W2_GONPJ</name>
<protein>
    <submittedName>
        <fullName evidence="1">Uncharacterized protein</fullName>
    </submittedName>
</protein>
<evidence type="ECO:0000313" key="2">
    <source>
        <dbReference type="Proteomes" id="UP000070544"/>
    </source>
</evidence>